<dbReference type="EMBL" id="CP000378">
    <property type="protein sequence ID" value="ABF76089.1"/>
    <property type="molecule type" value="Genomic_DNA"/>
</dbReference>
<dbReference type="HOGENOM" id="CLU_090929_0_0_4"/>
<gene>
    <name evidence="1" type="ordered locus">Bcen_1182</name>
</gene>
<dbReference type="AlphaFoldDB" id="A0A0H2XQ36"/>
<dbReference type="InterPro" id="IPR034660">
    <property type="entry name" value="DinB/YfiT-like"/>
</dbReference>
<evidence type="ECO:0000313" key="1">
    <source>
        <dbReference type="EMBL" id="ABF76089.1"/>
    </source>
</evidence>
<sequence length="228" mass="24515">MARSSGESVIVQAATSIRMQVRADAAIVGREPQHRSACVSPTQLLVPTYTQMLRAQSAWLDKAVAHRQAAGDEPDAAMTLRLAPDMYPLAAQVRFSCFQAMEPVYRLRGEPLPAALLALREAGWNADAQPGSPADAQAIIAGTLTFLGELAPDALDGGAARPIALELPNGIAFDMTGEQYARDWALPQFYFHAIAAYAILRHHGVELGKADYVPHMLAYVRPGTIPQG</sequence>
<name>A0A0H2XQ36_BURO1</name>
<dbReference type="PANTHER" id="PTHR36922">
    <property type="entry name" value="BLL2446 PROTEIN"/>
    <property type="match status" value="1"/>
</dbReference>
<protein>
    <recommendedName>
        <fullName evidence="2">PF09351 domain protein</fullName>
    </recommendedName>
</protein>
<dbReference type="PANTHER" id="PTHR36922:SF1">
    <property type="entry name" value="DUF1993 DOMAIN-CONTAINING PROTEIN"/>
    <property type="match status" value="1"/>
</dbReference>
<organism evidence="1">
    <name type="scientific">Burkholderia orbicola (strain AU 1054)</name>
    <dbReference type="NCBI Taxonomy" id="331271"/>
    <lineage>
        <taxon>Bacteria</taxon>
        <taxon>Pseudomonadati</taxon>
        <taxon>Pseudomonadota</taxon>
        <taxon>Betaproteobacteria</taxon>
        <taxon>Burkholderiales</taxon>
        <taxon>Burkholderiaceae</taxon>
        <taxon>Burkholderia</taxon>
        <taxon>Burkholderia cepacia complex</taxon>
        <taxon>Burkholderia orbicola</taxon>
    </lineage>
</organism>
<dbReference type="InterPro" id="IPR018531">
    <property type="entry name" value="DUF1993"/>
</dbReference>
<accession>A0A0H2XQ36</accession>
<dbReference type="SUPFAM" id="SSF109854">
    <property type="entry name" value="DinB/YfiT-like putative metalloenzymes"/>
    <property type="match status" value="1"/>
</dbReference>
<reference evidence="1" key="1">
    <citation type="submission" date="2006-05" db="EMBL/GenBank/DDBJ databases">
        <title>Complete sequence of chromosome 1 of Burkholderia cenocepacia AU 1054.</title>
        <authorList>
            <consortium name="US DOE Joint Genome Institute"/>
            <person name="Copeland A."/>
            <person name="Lucas S."/>
            <person name="Lapidus A."/>
            <person name="Barry K."/>
            <person name="Detter J.C."/>
            <person name="Glavina del Rio T."/>
            <person name="Hammon N."/>
            <person name="Israni S."/>
            <person name="Dalin E."/>
            <person name="Tice H."/>
            <person name="Pitluck S."/>
            <person name="Chain P."/>
            <person name="Malfatti S."/>
            <person name="Shin M."/>
            <person name="Vergez L."/>
            <person name="Schmutz J."/>
            <person name="Larimer F."/>
            <person name="Land M."/>
            <person name="Hauser L."/>
            <person name="Kyrpides N."/>
            <person name="Lykidis A."/>
            <person name="LiPuma J.J."/>
            <person name="Konstantinidis K."/>
            <person name="Tiedje J.M."/>
            <person name="Richardson P."/>
        </authorList>
    </citation>
    <scope>NUCLEOTIDE SEQUENCE [LARGE SCALE GENOMIC DNA]</scope>
    <source>
        <strain evidence="1">AU 1054</strain>
    </source>
</reference>
<evidence type="ECO:0008006" key="2">
    <source>
        <dbReference type="Google" id="ProtNLM"/>
    </source>
</evidence>
<dbReference type="Pfam" id="PF09351">
    <property type="entry name" value="DUF1993"/>
    <property type="match status" value="1"/>
</dbReference>
<dbReference type="Gene3D" id="1.20.120.450">
    <property type="entry name" value="dinb family like domain"/>
    <property type="match status" value="1"/>
</dbReference>
<proteinExistence type="predicted"/>